<dbReference type="Proteomes" id="UP001500683">
    <property type="component" value="Unassembled WGS sequence"/>
</dbReference>
<dbReference type="Pfam" id="PF04149">
    <property type="entry name" value="DUF397"/>
    <property type="match status" value="1"/>
</dbReference>
<organism evidence="3 4">
    <name type="scientific">Actinomadura miaoliensis</name>
    <dbReference type="NCBI Taxonomy" id="430685"/>
    <lineage>
        <taxon>Bacteria</taxon>
        <taxon>Bacillati</taxon>
        <taxon>Actinomycetota</taxon>
        <taxon>Actinomycetes</taxon>
        <taxon>Streptosporangiales</taxon>
        <taxon>Thermomonosporaceae</taxon>
        <taxon>Actinomadura</taxon>
    </lineage>
</organism>
<keyword evidence="4" id="KW-1185">Reference proteome</keyword>
<evidence type="ECO:0000313" key="3">
    <source>
        <dbReference type="EMBL" id="GAA4104629.1"/>
    </source>
</evidence>
<dbReference type="EMBL" id="BAAAZG010000080">
    <property type="protein sequence ID" value="GAA4104629.1"/>
    <property type="molecule type" value="Genomic_DNA"/>
</dbReference>
<evidence type="ECO:0000256" key="1">
    <source>
        <dbReference type="SAM" id="MobiDB-lite"/>
    </source>
</evidence>
<proteinExistence type="predicted"/>
<comment type="caution">
    <text evidence="3">The sequence shown here is derived from an EMBL/GenBank/DDBJ whole genome shotgun (WGS) entry which is preliminary data.</text>
</comment>
<dbReference type="RefSeq" id="WP_344958845.1">
    <property type="nucleotide sequence ID" value="NZ_BAAAZG010000080.1"/>
</dbReference>
<dbReference type="InterPro" id="IPR007278">
    <property type="entry name" value="DUF397"/>
</dbReference>
<feature type="domain" description="DUF397" evidence="2">
    <location>
        <begin position="12"/>
        <end position="65"/>
    </location>
</feature>
<evidence type="ECO:0000259" key="2">
    <source>
        <dbReference type="Pfam" id="PF04149"/>
    </source>
</evidence>
<gene>
    <name evidence="3" type="ORF">GCM10022214_84040</name>
</gene>
<protein>
    <submittedName>
        <fullName evidence="3">DUF397 domain-containing protein</fullName>
    </submittedName>
</protein>
<name>A0ABP7X546_9ACTN</name>
<sequence length="71" mass="7674">MTAVTEHENSRAVWRKSSRSGSSGGECVEVARLGSARGVRDSKAPKAGYLAIDHGRWVALLSEIKQGNYDL</sequence>
<feature type="region of interest" description="Disordered" evidence="1">
    <location>
        <begin position="1"/>
        <end position="26"/>
    </location>
</feature>
<reference evidence="4" key="1">
    <citation type="journal article" date="2019" name="Int. J. Syst. Evol. Microbiol.">
        <title>The Global Catalogue of Microorganisms (GCM) 10K type strain sequencing project: providing services to taxonomists for standard genome sequencing and annotation.</title>
        <authorList>
            <consortium name="The Broad Institute Genomics Platform"/>
            <consortium name="The Broad Institute Genome Sequencing Center for Infectious Disease"/>
            <person name="Wu L."/>
            <person name="Ma J."/>
        </authorList>
    </citation>
    <scope>NUCLEOTIDE SEQUENCE [LARGE SCALE GENOMIC DNA]</scope>
    <source>
        <strain evidence="4">JCM 16702</strain>
    </source>
</reference>
<feature type="compositionally biased region" description="Basic and acidic residues" evidence="1">
    <location>
        <begin position="1"/>
        <end position="10"/>
    </location>
</feature>
<accession>A0ABP7X546</accession>
<evidence type="ECO:0000313" key="4">
    <source>
        <dbReference type="Proteomes" id="UP001500683"/>
    </source>
</evidence>